<evidence type="ECO:0000313" key="1">
    <source>
        <dbReference type="EMBL" id="GHA84970.1"/>
    </source>
</evidence>
<reference evidence="2" key="1">
    <citation type="journal article" date="2019" name="Int. J. Syst. Evol. Microbiol.">
        <title>The Global Catalogue of Microorganisms (GCM) 10K type strain sequencing project: providing services to taxonomists for standard genome sequencing and annotation.</title>
        <authorList>
            <consortium name="The Broad Institute Genomics Platform"/>
            <consortium name="The Broad Institute Genome Sequencing Center for Infectious Disease"/>
            <person name="Wu L."/>
            <person name="Ma J."/>
        </authorList>
    </citation>
    <scope>NUCLEOTIDE SEQUENCE [LARGE SCALE GENOMIC DNA]</scope>
    <source>
        <strain evidence="2">JCM 4737</strain>
    </source>
</reference>
<evidence type="ECO:0000313" key="2">
    <source>
        <dbReference type="Proteomes" id="UP000599437"/>
    </source>
</evidence>
<protein>
    <recommendedName>
        <fullName evidence="3">YCII-related domain-containing protein</fullName>
    </recommendedName>
</protein>
<evidence type="ECO:0008006" key="3">
    <source>
        <dbReference type="Google" id="ProtNLM"/>
    </source>
</evidence>
<dbReference type="Proteomes" id="UP000599437">
    <property type="component" value="Unassembled WGS sequence"/>
</dbReference>
<dbReference type="Gene3D" id="3.30.70.1060">
    <property type="entry name" value="Dimeric alpha+beta barrel"/>
    <property type="match status" value="1"/>
</dbReference>
<accession>A0ABQ3DET0</accession>
<gene>
    <name evidence="1" type="ORF">GCM10010346_04360</name>
</gene>
<dbReference type="InterPro" id="IPR011008">
    <property type="entry name" value="Dimeric_a/b-barrel"/>
</dbReference>
<organism evidence="1 2">
    <name type="scientific">Streptomyces chryseus</name>
    <dbReference type="NCBI Taxonomy" id="68186"/>
    <lineage>
        <taxon>Bacteria</taxon>
        <taxon>Bacillati</taxon>
        <taxon>Actinomycetota</taxon>
        <taxon>Actinomycetes</taxon>
        <taxon>Kitasatosporales</taxon>
        <taxon>Streptomycetaceae</taxon>
        <taxon>Streptomyces</taxon>
    </lineage>
</organism>
<dbReference type="PANTHER" id="PTHR35174">
    <property type="entry name" value="BLL7171 PROTEIN-RELATED"/>
    <property type="match status" value="1"/>
</dbReference>
<dbReference type="PANTHER" id="PTHR35174:SF3">
    <property type="entry name" value="BLL7171 PROTEIN"/>
    <property type="match status" value="1"/>
</dbReference>
<proteinExistence type="predicted"/>
<name>A0ABQ3DET0_9ACTN</name>
<comment type="caution">
    <text evidence="1">The sequence shown here is derived from an EMBL/GenBank/DDBJ whole genome shotgun (WGS) entry which is preliminary data.</text>
</comment>
<keyword evidence="2" id="KW-1185">Reference proteome</keyword>
<sequence>MKTMEYMIQMNVPADEWDGLMSSFSKDDMLAMFAHMDALNQEIGAAGELVEARGLGGPALVKTVRATDDGRAKVTDGPAEPGRILAGYWVVDVKDEERALEIAARASACPGPGGVPGNDPVEVHVIPEGPPEVPEA</sequence>
<dbReference type="SUPFAM" id="SSF54909">
    <property type="entry name" value="Dimeric alpha+beta barrel"/>
    <property type="match status" value="1"/>
</dbReference>
<dbReference type="EMBL" id="BMVO01000001">
    <property type="protein sequence ID" value="GHA84970.1"/>
    <property type="molecule type" value="Genomic_DNA"/>
</dbReference>